<organism evidence="18 19">
    <name type="scientific">Luteibaculum oceani</name>
    <dbReference type="NCBI Taxonomy" id="1294296"/>
    <lineage>
        <taxon>Bacteria</taxon>
        <taxon>Pseudomonadati</taxon>
        <taxon>Bacteroidota</taxon>
        <taxon>Flavobacteriia</taxon>
        <taxon>Flavobacteriales</taxon>
        <taxon>Luteibaculaceae</taxon>
        <taxon>Luteibaculum</taxon>
    </lineage>
</organism>
<dbReference type="SUPFAM" id="SSF55874">
    <property type="entry name" value="ATPase domain of HSP90 chaperone/DNA topoisomerase II/histidine kinase"/>
    <property type="match status" value="1"/>
</dbReference>
<comment type="caution">
    <text evidence="18">The sequence shown here is derived from an EMBL/GenBank/DDBJ whole genome shotgun (WGS) entry which is preliminary data.</text>
</comment>
<dbReference type="InterPro" id="IPR036097">
    <property type="entry name" value="HisK_dim/P_sf"/>
</dbReference>
<keyword evidence="7" id="KW-0547">Nucleotide-binding</keyword>
<evidence type="ECO:0000256" key="5">
    <source>
        <dbReference type="ARBA" id="ARBA00022679"/>
    </source>
</evidence>
<evidence type="ECO:0000256" key="4">
    <source>
        <dbReference type="ARBA" id="ARBA00022553"/>
    </source>
</evidence>
<keyword evidence="10" id="KW-1133">Transmembrane helix</keyword>
<evidence type="ECO:0000259" key="16">
    <source>
        <dbReference type="PROSITE" id="PS50112"/>
    </source>
</evidence>
<dbReference type="CDD" id="cd00075">
    <property type="entry name" value="HATPase"/>
    <property type="match status" value="1"/>
</dbReference>
<dbReference type="Gene3D" id="3.30.450.20">
    <property type="entry name" value="PAS domain"/>
    <property type="match status" value="1"/>
</dbReference>
<reference evidence="18 19" key="1">
    <citation type="submission" date="2019-08" db="EMBL/GenBank/DDBJ databases">
        <title>Genome of Luteibaculum oceani JCM 18817.</title>
        <authorList>
            <person name="Bowman J.P."/>
        </authorList>
    </citation>
    <scope>NUCLEOTIDE SEQUENCE [LARGE SCALE GENOMIC DNA]</scope>
    <source>
        <strain evidence="18 19">JCM 18817</strain>
    </source>
</reference>
<dbReference type="PANTHER" id="PTHR42878">
    <property type="entry name" value="TWO-COMPONENT HISTIDINE KINASE"/>
    <property type="match status" value="1"/>
</dbReference>
<dbReference type="SMART" id="SM00448">
    <property type="entry name" value="REC"/>
    <property type="match status" value="1"/>
</dbReference>
<evidence type="ECO:0000256" key="3">
    <source>
        <dbReference type="ARBA" id="ARBA00012438"/>
    </source>
</evidence>
<dbReference type="PROSITE" id="PS50110">
    <property type="entry name" value="RESPONSE_REGULATORY"/>
    <property type="match status" value="1"/>
</dbReference>
<feature type="domain" description="PAS" evidence="16">
    <location>
        <begin position="143"/>
        <end position="185"/>
    </location>
</feature>
<dbReference type="SMART" id="SM00091">
    <property type="entry name" value="PAS"/>
    <property type="match status" value="1"/>
</dbReference>
<dbReference type="InterPro" id="IPR004358">
    <property type="entry name" value="Sig_transdc_His_kin-like_C"/>
</dbReference>
<evidence type="ECO:0000256" key="1">
    <source>
        <dbReference type="ARBA" id="ARBA00000085"/>
    </source>
</evidence>
<dbReference type="InterPro" id="IPR000014">
    <property type="entry name" value="PAS"/>
</dbReference>
<keyword evidence="19" id="KW-1185">Reference proteome</keyword>
<evidence type="ECO:0000256" key="7">
    <source>
        <dbReference type="ARBA" id="ARBA00022741"/>
    </source>
</evidence>
<name>A0A5C6VLJ9_9FLAO</name>
<comment type="subcellular location">
    <subcellularLocation>
        <location evidence="2">Membrane</location>
        <topology evidence="2">Multi-pass membrane protein</topology>
    </subcellularLocation>
</comment>
<dbReference type="InterPro" id="IPR050351">
    <property type="entry name" value="BphY/WalK/GraS-like"/>
</dbReference>
<dbReference type="Gene3D" id="1.10.287.130">
    <property type="match status" value="1"/>
</dbReference>
<keyword evidence="8" id="KW-0418">Kinase</keyword>
<keyword evidence="6" id="KW-0812">Transmembrane</keyword>
<dbReference type="InterPro" id="IPR036890">
    <property type="entry name" value="HATPase_C_sf"/>
</dbReference>
<dbReference type="SUPFAM" id="SSF55785">
    <property type="entry name" value="PYP-like sensor domain (PAS domain)"/>
    <property type="match status" value="1"/>
</dbReference>
<dbReference type="GO" id="GO:0000156">
    <property type="term" value="F:phosphorelay response regulator activity"/>
    <property type="evidence" value="ECO:0007669"/>
    <property type="project" value="TreeGrafter"/>
</dbReference>
<dbReference type="InterPro" id="IPR035965">
    <property type="entry name" value="PAS-like_dom_sf"/>
</dbReference>
<feature type="domain" description="PAC" evidence="17">
    <location>
        <begin position="209"/>
        <end position="259"/>
    </location>
</feature>
<gene>
    <name evidence="18" type="ORF">FRX97_01440</name>
</gene>
<proteinExistence type="predicted"/>
<dbReference type="InterPro" id="IPR011006">
    <property type="entry name" value="CheY-like_superfamily"/>
</dbReference>
<accession>A0A5C6VLJ9</accession>
<keyword evidence="11" id="KW-0902">Two-component regulatory system</keyword>
<evidence type="ECO:0000259" key="15">
    <source>
        <dbReference type="PROSITE" id="PS50110"/>
    </source>
</evidence>
<keyword evidence="9" id="KW-0067">ATP-binding</keyword>
<dbReference type="GO" id="GO:0005524">
    <property type="term" value="F:ATP binding"/>
    <property type="evidence" value="ECO:0007669"/>
    <property type="project" value="UniProtKB-KW"/>
</dbReference>
<feature type="domain" description="Histidine kinase" evidence="14">
    <location>
        <begin position="270"/>
        <end position="475"/>
    </location>
</feature>
<dbReference type="OrthoDB" id="9124519at2"/>
<dbReference type="GO" id="GO:0007234">
    <property type="term" value="P:osmosensory signaling via phosphorelay pathway"/>
    <property type="evidence" value="ECO:0007669"/>
    <property type="project" value="TreeGrafter"/>
</dbReference>
<evidence type="ECO:0000256" key="10">
    <source>
        <dbReference type="ARBA" id="ARBA00022989"/>
    </source>
</evidence>
<dbReference type="RefSeq" id="WP_147012633.1">
    <property type="nucleotide sequence ID" value="NZ_VORB01000001.1"/>
</dbReference>
<dbReference type="PRINTS" id="PR00344">
    <property type="entry name" value="BCTRLSENSOR"/>
</dbReference>
<protein>
    <recommendedName>
        <fullName evidence="3">histidine kinase</fullName>
        <ecNumber evidence="3">2.7.13.3</ecNumber>
    </recommendedName>
</protein>
<evidence type="ECO:0000256" key="12">
    <source>
        <dbReference type="ARBA" id="ARBA00023136"/>
    </source>
</evidence>
<evidence type="ECO:0000256" key="13">
    <source>
        <dbReference type="PROSITE-ProRule" id="PRU00169"/>
    </source>
</evidence>
<evidence type="ECO:0000256" key="11">
    <source>
        <dbReference type="ARBA" id="ARBA00023012"/>
    </source>
</evidence>
<dbReference type="CDD" id="cd00156">
    <property type="entry name" value="REC"/>
    <property type="match status" value="1"/>
</dbReference>
<evidence type="ECO:0000259" key="14">
    <source>
        <dbReference type="PROSITE" id="PS50109"/>
    </source>
</evidence>
<dbReference type="InterPro" id="IPR003594">
    <property type="entry name" value="HATPase_dom"/>
</dbReference>
<dbReference type="Pfam" id="PF00072">
    <property type="entry name" value="Response_reg"/>
    <property type="match status" value="1"/>
</dbReference>
<evidence type="ECO:0000259" key="17">
    <source>
        <dbReference type="PROSITE" id="PS50113"/>
    </source>
</evidence>
<dbReference type="PROSITE" id="PS50112">
    <property type="entry name" value="PAS"/>
    <property type="match status" value="1"/>
</dbReference>
<evidence type="ECO:0000313" key="18">
    <source>
        <dbReference type="EMBL" id="TXC85316.1"/>
    </source>
</evidence>
<evidence type="ECO:0000256" key="8">
    <source>
        <dbReference type="ARBA" id="ARBA00022777"/>
    </source>
</evidence>
<evidence type="ECO:0000313" key="19">
    <source>
        <dbReference type="Proteomes" id="UP000321168"/>
    </source>
</evidence>
<dbReference type="GO" id="GO:0030295">
    <property type="term" value="F:protein kinase activator activity"/>
    <property type="evidence" value="ECO:0007669"/>
    <property type="project" value="TreeGrafter"/>
</dbReference>
<dbReference type="SUPFAM" id="SSF52172">
    <property type="entry name" value="CheY-like"/>
    <property type="match status" value="1"/>
</dbReference>
<dbReference type="PANTHER" id="PTHR42878:SF7">
    <property type="entry name" value="SENSOR HISTIDINE KINASE GLRK"/>
    <property type="match status" value="1"/>
</dbReference>
<dbReference type="EMBL" id="VORB01000001">
    <property type="protein sequence ID" value="TXC85316.1"/>
    <property type="molecule type" value="Genomic_DNA"/>
</dbReference>
<evidence type="ECO:0000256" key="2">
    <source>
        <dbReference type="ARBA" id="ARBA00004141"/>
    </source>
</evidence>
<dbReference type="Gene3D" id="3.30.565.10">
    <property type="entry name" value="Histidine kinase-like ATPase, C-terminal domain"/>
    <property type="match status" value="1"/>
</dbReference>
<dbReference type="InterPro" id="IPR003661">
    <property type="entry name" value="HisK_dim/P_dom"/>
</dbReference>
<dbReference type="SMART" id="SM00387">
    <property type="entry name" value="HATPase_c"/>
    <property type="match status" value="1"/>
</dbReference>
<dbReference type="GO" id="GO:0000155">
    <property type="term" value="F:phosphorelay sensor kinase activity"/>
    <property type="evidence" value="ECO:0007669"/>
    <property type="project" value="InterPro"/>
</dbReference>
<comment type="catalytic activity">
    <reaction evidence="1">
        <text>ATP + protein L-histidine = ADP + protein N-phospho-L-histidine.</text>
        <dbReference type="EC" id="2.7.13.3"/>
    </reaction>
</comment>
<dbReference type="InterPro" id="IPR001789">
    <property type="entry name" value="Sig_transdc_resp-reg_receiver"/>
</dbReference>
<sequence>MLDKKHELIVLFLEDSDEDYTLIVRALEKGHFKIIPNRVDSFEKFKEQVTFNPPDIIISDYSLQGFTGIDALNFIKENNFDAPFVVVSGYIGEEKAVEFLKLGAKDYISKESLEKLPIALERVMHEVRLSSEKKLTQRKLEAEIERNKKLVTAMSEGLVLLDDRNQIIFTNRAFQKMIGYSEGELNKIRWVQLLKNPPEFVPLISRTEGRREVELLNKFGDSVWVEISLSEIYDGDSRQIIKVISDKTAERESEERLKELNSEMEQLIYRASHDLRGPISSMEGLLENLKLTGIDNEIAEAFEEMIDDAYQILDSLALVTKYQHNPLNVETIFIKSMLVIMCEEYFSDLSNKIKFDLEIMDLYTDKGAFETILRNLMDNILNHAYTEGKKLEVKFSSKRIKDYILFCVEDNGPGILPQHQEKIFNMFYRANPAIHSTGLGLYLSKKIAKRLGGDLSLEYSGDRGTRFCLAIPDLTTEKKS</sequence>
<dbReference type="InterPro" id="IPR000700">
    <property type="entry name" value="PAS-assoc_C"/>
</dbReference>
<dbReference type="PROSITE" id="PS50109">
    <property type="entry name" value="HIS_KIN"/>
    <property type="match status" value="1"/>
</dbReference>
<dbReference type="EC" id="2.7.13.3" evidence="3"/>
<dbReference type="Proteomes" id="UP000321168">
    <property type="component" value="Unassembled WGS sequence"/>
</dbReference>
<dbReference type="CDD" id="cd00130">
    <property type="entry name" value="PAS"/>
    <property type="match status" value="1"/>
</dbReference>
<feature type="domain" description="Response regulatory" evidence="15">
    <location>
        <begin position="9"/>
        <end position="125"/>
    </location>
</feature>
<evidence type="ECO:0000256" key="9">
    <source>
        <dbReference type="ARBA" id="ARBA00022840"/>
    </source>
</evidence>
<dbReference type="Gene3D" id="3.40.50.2300">
    <property type="match status" value="1"/>
</dbReference>
<feature type="modified residue" description="4-aspartylphosphate" evidence="13">
    <location>
        <position position="60"/>
    </location>
</feature>
<evidence type="ECO:0000256" key="6">
    <source>
        <dbReference type="ARBA" id="ARBA00022692"/>
    </source>
</evidence>
<dbReference type="PROSITE" id="PS50113">
    <property type="entry name" value="PAC"/>
    <property type="match status" value="1"/>
</dbReference>
<dbReference type="NCBIfam" id="TIGR00229">
    <property type="entry name" value="sensory_box"/>
    <property type="match status" value="1"/>
</dbReference>
<keyword evidence="12" id="KW-0472">Membrane</keyword>
<keyword evidence="5" id="KW-0808">Transferase</keyword>
<dbReference type="CDD" id="cd00082">
    <property type="entry name" value="HisKA"/>
    <property type="match status" value="1"/>
</dbReference>
<dbReference type="GO" id="GO:0016020">
    <property type="term" value="C:membrane"/>
    <property type="evidence" value="ECO:0007669"/>
    <property type="project" value="UniProtKB-SubCell"/>
</dbReference>
<dbReference type="SUPFAM" id="SSF47384">
    <property type="entry name" value="Homodimeric domain of signal transducing histidine kinase"/>
    <property type="match status" value="1"/>
</dbReference>
<dbReference type="InterPro" id="IPR005467">
    <property type="entry name" value="His_kinase_dom"/>
</dbReference>
<dbReference type="AlphaFoldDB" id="A0A5C6VLJ9"/>
<keyword evidence="4 13" id="KW-0597">Phosphoprotein</keyword>
<dbReference type="Pfam" id="PF02518">
    <property type="entry name" value="HATPase_c"/>
    <property type="match status" value="1"/>
</dbReference>
<dbReference type="Pfam" id="PF13426">
    <property type="entry name" value="PAS_9"/>
    <property type="match status" value="1"/>
</dbReference>